<dbReference type="InterPro" id="IPR001753">
    <property type="entry name" value="Enoyl-CoA_hydra/iso"/>
</dbReference>
<evidence type="ECO:0000313" key="3">
    <source>
        <dbReference type="EMBL" id="PIM51146.1"/>
    </source>
</evidence>
<dbReference type="AlphaFoldDB" id="A0A2G9C407"/>
<dbReference type="PANTHER" id="PTHR42964:SF1">
    <property type="entry name" value="POLYKETIDE BIOSYNTHESIS ENOYL-COA HYDRATASE PKSH-RELATED"/>
    <property type="match status" value="1"/>
</dbReference>
<dbReference type="Gene3D" id="1.10.12.10">
    <property type="entry name" value="Lyase 2-enoyl-coa Hydratase, Chain A, domain 2"/>
    <property type="match status" value="1"/>
</dbReference>
<proteinExistence type="inferred from homology"/>
<evidence type="ECO:0000313" key="4">
    <source>
        <dbReference type="Proteomes" id="UP000231501"/>
    </source>
</evidence>
<dbReference type="Gene3D" id="3.90.226.10">
    <property type="entry name" value="2-enoyl-CoA Hydratase, Chain A, domain 1"/>
    <property type="match status" value="1"/>
</dbReference>
<dbReference type="RefSeq" id="WP_099863598.1">
    <property type="nucleotide sequence ID" value="NZ_PEOG01000078.1"/>
</dbReference>
<evidence type="ECO:0000256" key="1">
    <source>
        <dbReference type="ARBA" id="ARBA00005254"/>
    </source>
</evidence>
<dbReference type="Proteomes" id="UP000231501">
    <property type="component" value="Unassembled WGS sequence"/>
</dbReference>
<protein>
    <submittedName>
        <fullName evidence="3">Enoyl-CoA hydratase</fullName>
        <ecNumber evidence="3">4.2.1.17</ecNumber>
    </submittedName>
</protein>
<dbReference type="SUPFAM" id="SSF52096">
    <property type="entry name" value="ClpP/crotonase"/>
    <property type="match status" value="1"/>
</dbReference>
<dbReference type="Pfam" id="PF00378">
    <property type="entry name" value="ECH_1"/>
    <property type="match status" value="1"/>
</dbReference>
<dbReference type="InterPro" id="IPR014748">
    <property type="entry name" value="Enoyl-CoA_hydra_C"/>
</dbReference>
<dbReference type="GO" id="GO:0004300">
    <property type="term" value="F:enoyl-CoA hydratase activity"/>
    <property type="evidence" value="ECO:0007669"/>
    <property type="project" value="UniProtKB-EC"/>
</dbReference>
<dbReference type="EMBL" id="PEOG01000078">
    <property type="protein sequence ID" value="PIM51146.1"/>
    <property type="molecule type" value="Genomic_DNA"/>
</dbReference>
<keyword evidence="3" id="KW-0456">Lyase</keyword>
<dbReference type="InterPro" id="IPR051683">
    <property type="entry name" value="Enoyl-CoA_Hydratase/Isomerase"/>
</dbReference>
<gene>
    <name evidence="3" type="ORF">CS062_21395</name>
</gene>
<comment type="caution">
    <text evidence="3">The sequence shown here is derived from an EMBL/GenBank/DDBJ whole genome shotgun (WGS) entry which is preliminary data.</text>
</comment>
<dbReference type="EC" id="4.2.1.17" evidence="3"/>
<keyword evidence="4" id="KW-1185">Reference proteome</keyword>
<reference evidence="3 4" key="1">
    <citation type="submission" date="2017-11" db="EMBL/GenBank/DDBJ databases">
        <title>Draft genome sequence of Mitsuaria sp. HWN-4.</title>
        <authorList>
            <person name="Gundlapally S.R."/>
        </authorList>
    </citation>
    <scope>NUCLEOTIDE SEQUENCE [LARGE SCALE GENOMIC DNA]</scope>
    <source>
        <strain evidence="3 4">HWN-4</strain>
    </source>
</reference>
<dbReference type="CDD" id="cd06558">
    <property type="entry name" value="crotonase-like"/>
    <property type="match status" value="1"/>
</dbReference>
<dbReference type="PANTHER" id="PTHR42964">
    <property type="entry name" value="ENOYL-COA HYDRATASE"/>
    <property type="match status" value="1"/>
</dbReference>
<name>A0A2G9C407_9BURK</name>
<evidence type="ECO:0000256" key="2">
    <source>
        <dbReference type="RuleBase" id="RU003707"/>
    </source>
</evidence>
<comment type="similarity">
    <text evidence="1 2">Belongs to the enoyl-CoA hydratase/isomerase family.</text>
</comment>
<dbReference type="OrthoDB" id="9807606at2"/>
<dbReference type="InterPro" id="IPR029045">
    <property type="entry name" value="ClpP/crotonase-like_dom_sf"/>
</dbReference>
<dbReference type="InterPro" id="IPR018376">
    <property type="entry name" value="Enoyl-CoA_hyd/isom_CS"/>
</dbReference>
<dbReference type="PROSITE" id="PS00166">
    <property type="entry name" value="ENOYL_COA_HYDRATASE"/>
    <property type="match status" value="1"/>
</dbReference>
<accession>A0A2G9C407</accession>
<sequence length="270" mass="28688">MTSPDLNPTTLRVERSGPNGAVARVTLNRPEVRNAFNDTVIGELTAVFEALGRDERLRAIVLAAEGKAFCAGADLHWMKAMAGYSWDENHADAGRLAQMLWTLYSCPVPVIARVQGDVYAGGVGLVSVCDIVVATEAAGFCLSEAKLGLLPATIGPYVVRALGEQASRRYFVTAERFTAAEGHRLGLVHELAADAEALDAKVDALVAALLANGPAAVRACKRLVQDVAHVPLTATLRDDTARRIADIRASAEGREGVQSFLSKGKPSWLA</sequence>
<organism evidence="3 4">
    <name type="scientific">Roseateles chitinivorans</name>
    <dbReference type="NCBI Taxonomy" id="2917965"/>
    <lineage>
        <taxon>Bacteria</taxon>
        <taxon>Pseudomonadati</taxon>
        <taxon>Pseudomonadota</taxon>
        <taxon>Betaproteobacteria</taxon>
        <taxon>Burkholderiales</taxon>
        <taxon>Sphaerotilaceae</taxon>
        <taxon>Roseateles</taxon>
    </lineage>
</organism>